<evidence type="ECO:0000313" key="1">
    <source>
        <dbReference type="EMBL" id="MEJ8827116.1"/>
    </source>
</evidence>
<dbReference type="RefSeq" id="WP_340368143.1">
    <property type="nucleotide sequence ID" value="NZ_JBBKZV010000051.1"/>
</dbReference>
<protein>
    <submittedName>
        <fullName evidence="1">Uncharacterized protein</fullName>
    </submittedName>
</protein>
<accession>A0ABU8WAP4</accession>
<proteinExistence type="predicted"/>
<sequence length="309" mass="34186">MATGYGIITNCTARKRAVGQVARLTPVERTGDPAAIAARWLKTTGRTHQTLTAGELYVGRAMTESHAVASRVRGSLHVVSAGLGLAAREDQVPNYDLTVSQGPGSLAPVLSQQGCNAARWWELLNELKGSPLPLSRLINRTPKTRFLLAMPSAYVAMLAGDLQHIQNSARDRVFIFTSRVGANEVAARLQRCVMPYDERLEGHKDYAGTRADFPQRAMRHFVEEIGGHRLNVESAKAAVERALSRLKKPIIPHRARKSDEEIIELLRTQWSAHEGSSSRLHRYLRDIALVACEQARFGGLWRQLKAELA</sequence>
<dbReference type="EMBL" id="JBBKZV010000051">
    <property type="protein sequence ID" value="MEJ8827116.1"/>
    <property type="molecule type" value="Genomic_DNA"/>
</dbReference>
<gene>
    <name evidence="1" type="ORF">WKW80_34875</name>
</gene>
<dbReference type="Proteomes" id="UP001363010">
    <property type="component" value="Unassembled WGS sequence"/>
</dbReference>
<name>A0ABU8WAP4_9BURK</name>
<evidence type="ECO:0000313" key="2">
    <source>
        <dbReference type="Proteomes" id="UP001363010"/>
    </source>
</evidence>
<comment type="caution">
    <text evidence="1">The sequence shown here is derived from an EMBL/GenBank/DDBJ whole genome shotgun (WGS) entry which is preliminary data.</text>
</comment>
<keyword evidence="2" id="KW-1185">Reference proteome</keyword>
<organism evidence="1 2">
    <name type="scientific">Variovorax humicola</name>
    <dbReference type="NCBI Taxonomy" id="1769758"/>
    <lineage>
        <taxon>Bacteria</taxon>
        <taxon>Pseudomonadati</taxon>
        <taxon>Pseudomonadota</taxon>
        <taxon>Betaproteobacteria</taxon>
        <taxon>Burkholderiales</taxon>
        <taxon>Comamonadaceae</taxon>
        <taxon>Variovorax</taxon>
    </lineage>
</organism>
<reference evidence="1 2" key="1">
    <citation type="submission" date="2024-03" db="EMBL/GenBank/DDBJ databases">
        <title>Novel species of the genus Variovorax.</title>
        <authorList>
            <person name="Liu Q."/>
            <person name="Xin Y.-H."/>
        </authorList>
    </citation>
    <scope>NUCLEOTIDE SEQUENCE [LARGE SCALE GENOMIC DNA]</scope>
    <source>
        <strain evidence="1 2">KACC 18501</strain>
    </source>
</reference>